<name>A0ABR8UA52_9BACL</name>
<dbReference type="InterPro" id="IPR008841">
    <property type="entry name" value="Siphovirus-type_tail_N"/>
</dbReference>
<comment type="caution">
    <text evidence="2">The sequence shown here is derived from an EMBL/GenBank/DDBJ whole genome shotgun (WGS) entry which is preliminary data.</text>
</comment>
<gene>
    <name evidence="2" type="ORF">H9649_07425</name>
</gene>
<evidence type="ECO:0000259" key="1">
    <source>
        <dbReference type="Pfam" id="PF05709"/>
    </source>
</evidence>
<accession>A0ABR8UA52</accession>
<keyword evidence="3" id="KW-1185">Reference proteome</keyword>
<evidence type="ECO:0000313" key="3">
    <source>
        <dbReference type="Proteomes" id="UP000626786"/>
    </source>
</evidence>
<dbReference type="Gene3D" id="2.40.30.200">
    <property type="match status" value="1"/>
</dbReference>
<reference evidence="2 3" key="1">
    <citation type="submission" date="2020-08" db="EMBL/GenBank/DDBJ databases">
        <title>A Genomic Blueprint of the Chicken Gut Microbiome.</title>
        <authorList>
            <person name="Gilroy R."/>
            <person name="Ravi A."/>
            <person name="Getino M."/>
            <person name="Pursley I."/>
            <person name="Horton D.L."/>
            <person name="Alikhan N.-F."/>
            <person name="Baker D."/>
            <person name="Gharbi K."/>
            <person name="Hall N."/>
            <person name="Watson M."/>
            <person name="Adriaenssens E.M."/>
            <person name="Foster-Nyarko E."/>
            <person name="Jarju S."/>
            <person name="Secka A."/>
            <person name="Antonio M."/>
            <person name="Oren A."/>
            <person name="Chaudhuri R."/>
            <person name="La Ragione R.M."/>
            <person name="Hildebrand F."/>
            <person name="Pallen M.J."/>
        </authorList>
    </citation>
    <scope>NUCLEOTIDE SEQUENCE [LARGE SCALE GENOMIC DNA]</scope>
    <source>
        <strain evidence="2 3">Sa2YVA2</strain>
    </source>
</reference>
<protein>
    <submittedName>
        <fullName evidence="2">Phage tail family protein</fullName>
    </submittedName>
</protein>
<dbReference type="EMBL" id="JACSQN010000005">
    <property type="protein sequence ID" value="MBD7984404.1"/>
    <property type="molecule type" value="Genomic_DNA"/>
</dbReference>
<dbReference type="RefSeq" id="WP_191694094.1">
    <property type="nucleotide sequence ID" value="NZ_JACSQN010000005.1"/>
</dbReference>
<dbReference type="Proteomes" id="UP000626786">
    <property type="component" value="Unassembled WGS sequence"/>
</dbReference>
<sequence length="271" mass="31051">MSISIEKIDGTRYDLASFGLVPLTFTVDSPIPRHSQESMEGRDGYIDTGTTFEGRTMRCTFMLKAVDKFDYVLLRDEVFRLFDARQHFYIIDKYEPRKRWKVKTATSFTPERVNIRTGKLEIEFTSPSAYAESYGTTLDPFTFTAEKWQVGQGVISEDLVYAHNTSTFRIYNGSDIPIDPRRIPLKIKYQGASDKLKIRNITTGDEWQFNGTSSTNDTILLDGVRSLKNSLTIFGQTNRKLITLEKGWNDFTITGASGSFLISFEFRFHTI</sequence>
<feature type="domain" description="Siphovirus-type tail component RIFT-related" evidence="1">
    <location>
        <begin position="17"/>
        <end position="125"/>
    </location>
</feature>
<dbReference type="Pfam" id="PF05709">
    <property type="entry name" value="Sipho_tail"/>
    <property type="match status" value="1"/>
</dbReference>
<organism evidence="2 3">
    <name type="scientific">Sporosarcina quadrami</name>
    <dbReference type="NCBI Taxonomy" id="2762234"/>
    <lineage>
        <taxon>Bacteria</taxon>
        <taxon>Bacillati</taxon>
        <taxon>Bacillota</taxon>
        <taxon>Bacilli</taxon>
        <taxon>Bacillales</taxon>
        <taxon>Caryophanaceae</taxon>
        <taxon>Sporosarcina</taxon>
    </lineage>
</organism>
<proteinExistence type="predicted"/>
<evidence type="ECO:0000313" key="2">
    <source>
        <dbReference type="EMBL" id="MBD7984404.1"/>
    </source>
</evidence>